<dbReference type="STRING" id="343509.SG1480"/>
<evidence type="ECO:0000256" key="1">
    <source>
        <dbReference type="ARBA" id="ARBA00023125"/>
    </source>
</evidence>
<evidence type="ECO:0000313" key="4">
    <source>
        <dbReference type="Proteomes" id="UP000001932"/>
    </source>
</evidence>
<gene>
    <name evidence="3" type="ordered locus">SG1480</name>
</gene>
<proteinExistence type="predicted"/>
<dbReference type="PROSITE" id="PS50043">
    <property type="entry name" value="HTH_LUXR_2"/>
    <property type="match status" value="1"/>
</dbReference>
<keyword evidence="1" id="KW-0238">DNA-binding</keyword>
<dbReference type="InterPro" id="IPR016032">
    <property type="entry name" value="Sig_transdc_resp-reg_C-effctor"/>
</dbReference>
<dbReference type="Proteomes" id="UP000001932">
    <property type="component" value="Chromosome"/>
</dbReference>
<dbReference type="GO" id="GO:0006355">
    <property type="term" value="P:regulation of DNA-templated transcription"/>
    <property type="evidence" value="ECO:0007669"/>
    <property type="project" value="InterPro"/>
</dbReference>
<sequence length="271" mass="31290">MTVGNDLSKVYRRMMSFLLIHYRDASRNKKGGDTMDVDISPQLIYMFENSKDPWGVKLFTHDKSFHYYSNQSNLDMLNLPVNFDIEGKTDIEIPHPTSEYAYHFQNHDFEILKRQINITSIDIYPYGKEATLQPYACEKFPLYDCNKCCIGVVYHARKFSPYNLGNLLNINVSGTYTCRLGTGEGGALDPDDMFTEREMEIIFLTIHALSAKEAARVLNISHRTVENRLRIIYQKIGINSSSQLAEFCRQTKLHYNIPPGLLKMGSYLHFQ</sequence>
<dbReference type="InterPro" id="IPR036388">
    <property type="entry name" value="WH-like_DNA-bd_sf"/>
</dbReference>
<dbReference type="EMBL" id="AP008232">
    <property type="protein sequence ID" value="BAE74755.1"/>
    <property type="molecule type" value="Genomic_DNA"/>
</dbReference>
<accession>Q2NSX0</accession>
<reference evidence="3 4" key="1">
    <citation type="journal article" date="2006" name="Genome Res.">
        <title>Massive genome erosion and functional adaptations provide insights into the symbiotic lifestyle of Sodalis glossinidius in the tsetse host.</title>
        <authorList>
            <person name="Toh H."/>
            <person name="Weiss B.L."/>
            <person name="Perkin S.A.H."/>
            <person name="Yamashita A."/>
            <person name="Oshima K."/>
            <person name="Hattori M."/>
            <person name="Aksoy S."/>
        </authorList>
    </citation>
    <scope>NUCLEOTIDE SEQUENCE [LARGE SCALE GENOMIC DNA]</scope>
    <source>
        <strain evidence="4">morsitans</strain>
    </source>
</reference>
<dbReference type="Pfam" id="PF00196">
    <property type="entry name" value="GerE"/>
    <property type="match status" value="1"/>
</dbReference>
<dbReference type="CDD" id="cd06170">
    <property type="entry name" value="LuxR_C_like"/>
    <property type="match status" value="1"/>
</dbReference>
<dbReference type="HOGENOM" id="CLU_075576_1_0_6"/>
<dbReference type="SUPFAM" id="SSF46894">
    <property type="entry name" value="C-terminal effector domain of the bipartite response regulators"/>
    <property type="match status" value="1"/>
</dbReference>
<keyword evidence="4" id="KW-1185">Reference proteome</keyword>
<feature type="domain" description="HTH luxR-type" evidence="2">
    <location>
        <begin position="187"/>
        <end position="252"/>
    </location>
</feature>
<evidence type="ECO:0000313" key="3">
    <source>
        <dbReference type="EMBL" id="BAE74755.1"/>
    </source>
</evidence>
<dbReference type="InterPro" id="IPR000792">
    <property type="entry name" value="Tscrpt_reg_LuxR_C"/>
</dbReference>
<dbReference type="eggNOG" id="COG2197">
    <property type="taxonomic scope" value="Bacteria"/>
</dbReference>
<organism evidence="3 4">
    <name type="scientific">Sodalis glossinidius (strain morsitans)</name>
    <dbReference type="NCBI Taxonomy" id="343509"/>
    <lineage>
        <taxon>Bacteria</taxon>
        <taxon>Pseudomonadati</taxon>
        <taxon>Pseudomonadota</taxon>
        <taxon>Gammaproteobacteria</taxon>
        <taxon>Enterobacterales</taxon>
        <taxon>Bruguierivoracaceae</taxon>
        <taxon>Sodalis</taxon>
    </lineage>
</organism>
<dbReference type="Gene3D" id="1.10.10.10">
    <property type="entry name" value="Winged helix-like DNA-binding domain superfamily/Winged helix DNA-binding domain"/>
    <property type="match status" value="1"/>
</dbReference>
<dbReference type="GO" id="GO:0003677">
    <property type="term" value="F:DNA binding"/>
    <property type="evidence" value="ECO:0007669"/>
    <property type="project" value="UniProtKB-KW"/>
</dbReference>
<evidence type="ECO:0000259" key="2">
    <source>
        <dbReference type="PROSITE" id="PS50043"/>
    </source>
</evidence>
<protein>
    <recommendedName>
        <fullName evidence="2">HTH luxR-type domain-containing protein</fullName>
    </recommendedName>
</protein>
<dbReference type="KEGG" id="sgl:SG1480"/>
<name>Q2NSX0_SODGM</name>
<dbReference type="AlphaFoldDB" id="Q2NSX0"/>
<dbReference type="SMART" id="SM00421">
    <property type="entry name" value="HTH_LUXR"/>
    <property type="match status" value="1"/>
</dbReference>